<dbReference type="Gene3D" id="1.20.1050.10">
    <property type="match status" value="1"/>
</dbReference>
<dbReference type="PROSITE" id="PS50404">
    <property type="entry name" value="GST_NTER"/>
    <property type="match status" value="1"/>
</dbReference>
<dbReference type="EMBL" id="LFZS01000029">
    <property type="protein sequence ID" value="ONN51466.1"/>
    <property type="molecule type" value="Genomic_DNA"/>
</dbReference>
<comment type="caution">
    <text evidence="2">The sequence shown here is derived from an EMBL/GenBank/DDBJ whole genome shotgun (WGS) entry which is preliminary data.</text>
</comment>
<dbReference type="InterPro" id="IPR036249">
    <property type="entry name" value="Thioredoxin-like_sf"/>
</dbReference>
<dbReference type="Proteomes" id="UP000189376">
    <property type="component" value="Unassembled WGS sequence"/>
</dbReference>
<dbReference type="RefSeq" id="WP_077170247.1">
    <property type="nucleotide sequence ID" value="NZ_LFZS01000029.1"/>
</dbReference>
<protein>
    <submittedName>
        <fullName evidence="2">Glutathione S-transferase</fullName>
    </submittedName>
</protein>
<proteinExistence type="predicted"/>
<dbReference type="Pfam" id="PF13417">
    <property type="entry name" value="GST_N_3"/>
    <property type="match status" value="1"/>
</dbReference>
<dbReference type="PANTHER" id="PTHR44051:SF9">
    <property type="entry name" value="GLUTATHIONE S-TRANSFERASE 1"/>
    <property type="match status" value="1"/>
</dbReference>
<dbReference type="InterPro" id="IPR004046">
    <property type="entry name" value="GST_C"/>
</dbReference>
<gene>
    <name evidence="2" type="ORF">AC058_18915</name>
</gene>
<keyword evidence="3" id="KW-1185">Reference proteome</keyword>
<dbReference type="AlphaFoldDB" id="A0A1V2UQ14"/>
<keyword evidence="2" id="KW-0808">Transferase</keyword>
<evidence type="ECO:0000313" key="3">
    <source>
        <dbReference type="Proteomes" id="UP000189376"/>
    </source>
</evidence>
<evidence type="ECO:0000313" key="2">
    <source>
        <dbReference type="EMBL" id="ONN51466.1"/>
    </source>
</evidence>
<feature type="domain" description="GST N-terminal" evidence="1">
    <location>
        <begin position="1"/>
        <end position="82"/>
    </location>
</feature>
<dbReference type="Pfam" id="PF00043">
    <property type="entry name" value="GST_C"/>
    <property type="match status" value="1"/>
</dbReference>
<dbReference type="InterPro" id="IPR036282">
    <property type="entry name" value="Glutathione-S-Trfase_C_sf"/>
</dbReference>
<dbReference type="Gene3D" id="3.40.30.10">
    <property type="entry name" value="Glutaredoxin"/>
    <property type="match status" value="1"/>
</dbReference>
<dbReference type="InterPro" id="IPR004045">
    <property type="entry name" value="Glutathione_S-Trfase_N"/>
</dbReference>
<sequence>MQIRLFHLQNSRSQRIIWFLEELGLNYELITKYHSDEDENNNSPHQLSKFPTLEIIEHEQSSILAETSAILDYFSYLHPQLGQNNLGNQQLKNFYYWKNYCEATFIPDLVLKQIFQQIAERTPFPVRFIPKLLKYGFDQGYLNQSLQQHMSMIDKHLKHHLWFAGDQFTTADILMWFPLLACSPNYSQFKHIQRYLAQIGNRPAFKNALIKGQWSASTFQTYWAIAW</sequence>
<accession>A0A1V2UQ14</accession>
<organism evidence="2 3">
    <name type="scientific">Acinetobacter genomosp. 33YU</name>
    <dbReference type="NCBI Taxonomy" id="1675530"/>
    <lineage>
        <taxon>Bacteria</taxon>
        <taxon>Pseudomonadati</taxon>
        <taxon>Pseudomonadota</taxon>
        <taxon>Gammaproteobacteria</taxon>
        <taxon>Moraxellales</taxon>
        <taxon>Moraxellaceae</taxon>
        <taxon>Acinetobacter</taxon>
    </lineage>
</organism>
<dbReference type="SUPFAM" id="SSF52833">
    <property type="entry name" value="Thioredoxin-like"/>
    <property type="match status" value="1"/>
</dbReference>
<dbReference type="PANTHER" id="PTHR44051">
    <property type="entry name" value="GLUTATHIONE S-TRANSFERASE-RELATED"/>
    <property type="match status" value="1"/>
</dbReference>
<dbReference type="GO" id="GO:0016740">
    <property type="term" value="F:transferase activity"/>
    <property type="evidence" value="ECO:0007669"/>
    <property type="project" value="UniProtKB-KW"/>
</dbReference>
<dbReference type="CDD" id="cd03189">
    <property type="entry name" value="GST_C_GTT1_like"/>
    <property type="match status" value="1"/>
</dbReference>
<name>A0A1V2UQ14_9GAMM</name>
<reference evidence="2 3" key="1">
    <citation type="submission" date="2015-07" db="EMBL/GenBank/DDBJ databases">
        <title>Acinetobacter yuneri, a novel member of Acinetobacter calcoaceticus-Acinetobacter baumannii complex isolated from clinical specimen.</title>
        <authorList>
            <person name="Yu Y."/>
        </authorList>
    </citation>
    <scope>NUCLEOTIDE SEQUENCE [LARGE SCALE GENOMIC DNA]</scope>
    <source>
        <strain evidence="2 3">A362</strain>
    </source>
</reference>
<evidence type="ECO:0000259" key="1">
    <source>
        <dbReference type="PROSITE" id="PS50404"/>
    </source>
</evidence>
<dbReference type="SUPFAM" id="SSF47616">
    <property type="entry name" value="GST C-terminal domain-like"/>
    <property type="match status" value="1"/>
</dbReference>